<reference evidence="1" key="1">
    <citation type="submission" date="2024-06" db="EMBL/GenBank/DDBJ databases">
        <title>Sequencing and assembly of the genome of Dyadobacter sp. strain 676, a symbiont of Cyamopsis tetragonoloba.</title>
        <authorList>
            <person name="Guro P."/>
            <person name="Sazanova A."/>
            <person name="Kuznetsova I."/>
            <person name="Belimov A."/>
            <person name="Safronova V."/>
        </authorList>
    </citation>
    <scope>NUCLEOTIDE SEQUENCE</scope>
    <source>
        <strain evidence="1">676</strain>
    </source>
</reference>
<sequence length="187" mass="21414">MEEVAMGYGIADLVVAKVKHYDIAETIMNDTDIHIYEIIAKYPDQTFDDLLQGSRIASAKLKNVLRKLENLSYIKNVEGSYSLGVVYNAVVLDNIAVEAKLKNWKRALYQAFRYKWFSFQSYVVMDSSNIKPALSNLHEFEKLNIGLAEINLLGEISIHYKPSKEQPISKKMTIQFNEYVKGSKTHQ</sequence>
<proteinExistence type="predicted"/>
<name>A0AAU8FJ75_9BACT</name>
<evidence type="ECO:0000313" key="1">
    <source>
        <dbReference type="EMBL" id="XCH24028.1"/>
    </source>
</evidence>
<protein>
    <submittedName>
        <fullName evidence="1">Uncharacterized protein</fullName>
    </submittedName>
</protein>
<organism evidence="1">
    <name type="scientific">Dyadobacter sp. 676</name>
    <dbReference type="NCBI Taxonomy" id="3088362"/>
    <lineage>
        <taxon>Bacteria</taxon>
        <taxon>Pseudomonadati</taxon>
        <taxon>Bacteroidota</taxon>
        <taxon>Cytophagia</taxon>
        <taxon>Cytophagales</taxon>
        <taxon>Spirosomataceae</taxon>
        <taxon>Dyadobacter</taxon>
    </lineage>
</organism>
<dbReference type="AlphaFoldDB" id="A0AAU8FJ75"/>
<dbReference type="RefSeq" id="WP_353719351.1">
    <property type="nucleotide sequence ID" value="NZ_CP159289.1"/>
</dbReference>
<gene>
    <name evidence="1" type="ORF">ABV298_27550</name>
</gene>
<accession>A0AAU8FJ75</accession>
<dbReference type="EMBL" id="CP159289">
    <property type="protein sequence ID" value="XCH24028.1"/>
    <property type="molecule type" value="Genomic_DNA"/>
</dbReference>